<keyword evidence="9 11" id="KW-0472">Membrane</keyword>
<evidence type="ECO:0000256" key="11">
    <source>
        <dbReference type="PROSITE-ProRule" id="PRU01360"/>
    </source>
</evidence>
<dbReference type="SUPFAM" id="SSF56935">
    <property type="entry name" value="Porins"/>
    <property type="match status" value="1"/>
</dbReference>
<dbReference type="Pfam" id="PF07715">
    <property type="entry name" value="Plug"/>
    <property type="match status" value="1"/>
</dbReference>
<keyword evidence="16" id="KW-0675">Receptor</keyword>
<evidence type="ECO:0000256" key="6">
    <source>
        <dbReference type="ARBA" id="ARBA00023004"/>
    </source>
</evidence>
<keyword evidence="4" id="KW-0410">Iron transport</keyword>
<evidence type="ECO:0000256" key="3">
    <source>
        <dbReference type="ARBA" id="ARBA00022452"/>
    </source>
</evidence>
<dbReference type="InterPro" id="IPR039426">
    <property type="entry name" value="TonB-dep_rcpt-like"/>
</dbReference>
<gene>
    <name evidence="16" type="ORF">OSC06_17670</name>
</gene>
<evidence type="ECO:0000256" key="5">
    <source>
        <dbReference type="ARBA" id="ARBA00022692"/>
    </source>
</evidence>
<evidence type="ECO:0000256" key="4">
    <source>
        <dbReference type="ARBA" id="ARBA00022496"/>
    </source>
</evidence>
<keyword evidence="2 11" id="KW-0813">Transport</keyword>
<evidence type="ECO:0000256" key="7">
    <source>
        <dbReference type="ARBA" id="ARBA00023065"/>
    </source>
</evidence>
<evidence type="ECO:0000256" key="8">
    <source>
        <dbReference type="ARBA" id="ARBA00023077"/>
    </source>
</evidence>
<dbReference type="GO" id="GO:0009279">
    <property type="term" value="C:cell outer membrane"/>
    <property type="evidence" value="ECO:0007669"/>
    <property type="project" value="UniProtKB-SubCell"/>
</dbReference>
<dbReference type="InterPro" id="IPR012910">
    <property type="entry name" value="Plug_dom"/>
</dbReference>
<evidence type="ECO:0000256" key="12">
    <source>
        <dbReference type="PROSITE-ProRule" id="PRU10143"/>
    </source>
</evidence>
<evidence type="ECO:0000313" key="16">
    <source>
        <dbReference type="EMBL" id="MDS0899783.1"/>
    </source>
</evidence>
<dbReference type="PANTHER" id="PTHR32552">
    <property type="entry name" value="FERRICHROME IRON RECEPTOR-RELATED"/>
    <property type="match status" value="1"/>
</dbReference>
<sequence>MENKGTLFKSISFVAATMVTVSSVAATEQHDNTITVTATKRIQSSFDVIGNVNVQTDEQLKKSLVNQTDDLSAVFPELLSANRSSRIYNNMTLRGQSSADFFSPSLGLFVDGAPQLSQSYAQSLQGVEQVELLKGPQGVIYGRGTLGGIISVITKKPSSHAEAWLGGQYFGQGERINTGGSTGYMENGWAFQGNVSLDRNNGSLNNPAWDKKNVDSRDIKAGWLSANYISPDTLFESNLKVGGENYHSHEEYFVPFSPLSRSKIDTEWLYETPNLKRKLKNISWNTGYDFNDEWKFKTILSYQNMDIDRLFMDGTLQDDSQDILYSEARANYEGGDLSGIIGVSFQKMGYRHDNLSVGKVGMGGKKSDNDIYNYSGYFDGAYRINDNWELGAGARFSHEKAKTRMIILEKGKGESNYNNNAVFNAFIPRASIAWLPNEQNRIWFGVGRGFKPGGFNKEGIDKLALTSYKSEIATEMELGWKWHSVNDNHMAEITLYQIDSKDVQGYVGVIGYQALSNMGDSRSRGIEYLWKSKLTPNHSISLGGMFNQSEFTSGEHKNKRPAYTPSYSSLISWEGLYGKEQKWSSRIAVRFNGPFYFNEQNNLEQGHYTVVDASISWHPTKQYELSIYAKNIGDALYRTYAFGNKAQLGNPREIGVQGSINF</sequence>
<protein>
    <submittedName>
        <fullName evidence="16">TonB-dependent receptor</fullName>
    </submittedName>
</protein>
<dbReference type="PROSITE" id="PS00430">
    <property type="entry name" value="TONB_DEPENDENT_REC_1"/>
    <property type="match status" value="1"/>
</dbReference>
<dbReference type="InterPro" id="IPR000531">
    <property type="entry name" value="Beta-barrel_TonB"/>
</dbReference>
<evidence type="ECO:0000256" key="1">
    <source>
        <dbReference type="ARBA" id="ARBA00004571"/>
    </source>
</evidence>
<dbReference type="RefSeq" id="WP_151466870.1">
    <property type="nucleotide sequence ID" value="NZ_JAPKIY010000039.1"/>
</dbReference>
<dbReference type="InterPro" id="IPR036942">
    <property type="entry name" value="Beta-barrel_TonB_sf"/>
</dbReference>
<comment type="similarity">
    <text evidence="11 13">Belongs to the TonB-dependent receptor family.</text>
</comment>
<dbReference type="EMBL" id="JAPKIY010000039">
    <property type="protein sequence ID" value="MDS0899783.1"/>
    <property type="molecule type" value="Genomic_DNA"/>
</dbReference>
<comment type="subcellular location">
    <subcellularLocation>
        <location evidence="1 11">Cell outer membrane</location>
        <topology evidence="1 11">Multi-pass membrane protein</topology>
    </subcellularLocation>
</comment>
<dbReference type="Proteomes" id="UP001182247">
    <property type="component" value="Unassembled WGS sequence"/>
</dbReference>
<accession>A0AAE4FFP5</accession>
<dbReference type="PANTHER" id="PTHR32552:SF81">
    <property type="entry name" value="TONB-DEPENDENT OUTER MEMBRANE RECEPTOR"/>
    <property type="match status" value="1"/>
</dbReference>
<evidence type="ECO:0000256" key="10">
    <source>
        <dbReference type="ARBA" id="ARBA00023237"/>
    </source>
</evidence>
<evidence type="ECO:0000313" key="17">
    <source>
        <dbReference type="Proteomes" id="UP001182247"/>
    </source>
</evidence>
<dbReference type="AlphaFoldDB" id="A0AAE4FFP5"/>
<evidence type="ECO:0000256" key="2">
    <source>
        <dbReference type="ARBA" id="ARBA00022448"/>
    </source>
</evidence>
<feature type="domain" description="TonB-dependent receptor plug" evidence="15">
    <location>
        <begin position="47"/>
        <end position="149"/>
    </location>
</feature>
<evidence type="ECO:0000259" key="15">
    <source>
        <dbReference type="Pfam" id="PF07715"/>
    </source>
</evidence>
<evidence type="ECO:0000259" key="14">
    <source>
        <dbReference type="Pfam" id="PF00593"/>
    </source>
</evidence>
<name>A0AAE4FFP5_MORMO</name>
<evidence type="ECO:0000256" key="9">
    <source>
        <dbReference type="ARBA" id="ARBA00023136"/>
    </source>
</evidence>
<dbReference type="PROSITE" id="PS52016">
    <property type="entry name" value="TONB_DEPENDENT_REC_3"/>
    <property type="match status" value="1"/>
</dbReference>
<organism evidence="16 17">
    <name type="scientific">Morganella morganii</name>
    <name type="common">Proteus morganii</name>
    <dbReference type="NCBI Taxonomy" id="582"/>
    <lineage>
        <taxon>Bacteria</taxon>
        <taxon>Pseudomonadati</taxon>
        <taxon>Pseudomonadota</taxon>
        <taxon>Gammaproteobacteria</taxon>
        <taxon>Enterobacterales</taxon>
        <taxon>Morganellaceae</taxon>
        <taxon>Morganella</taxon>
    </lineage>
</organism>
<dbReference type="Pfam" id="PF00593">
    <property type="entry name" value="TonB_dep_Rec_b-barrel"/>
    <property type="match status" value="1"/>
</dbReference>
<feature type="short sequence motif" description="TonB box" evidence="12">
    <location>
        <begin position="33"/>
        <end position="39"/>
    </location>
</feature>
<proteinExistence type="inferred from homology"/>
<evidence type="ECO:0000256" key="13">
    <source>
        <dbReference type="RuleBase" id="RU003357"/>
    </source>
</evidence>
<comment type="caution">
    <text evidence="16">The sequence shown here is derived from an EMBL/GenBank/DDBJ whole genome shotgun (WGS) entry which is preliminary data.</text>
</comment>
<keyword evidence="3 11" id="KW-1134">Transmembrane beta strand</keyword>
<keyword evidence="7" id="KW-0406">Ion transport</keyword>
<keyword evidence="10 11" id="KW-0998">Cell outer membrane</keyword>
<dbReference type="GO" id="GO:0006826">
    <property type="term" value="P:iron ion transport"/>
    <property type="evidence" value="ECO:0007669"/>
    <property type="project" value="UniProtKB-KW"/>
</dbReference>
<reference evidence="16" key="1">
    <citation type="submission" date="2023-02" db="EMBL/GenBank/DDBJ databases">
        <title>Detection, antimicrobial susceptibility and genomic characterization of NDM-producing species of Morganellaceae, Yersiniaceae, and Enterobacteriaceae other than Klebsiella.</title>
        <authorList>
            <person name="Camargo C.H."/>
            <person name="Sacchi C.T."/>
            <person name="Campos K.R."/>
        </authorList>
    </citation>
    <scope>NUCLEOTIDE SEQUENCE</scope>
    <source>
        <strain evidence="16">1189_21</strain>
    </source>
</reference>
<dbReference type="InterPro" id="IPR010916">
    <property type="entry name" value="TonB_box_CS"/>
</dbReference>
<feature type="domain" description="TonB-dependent receptor-like beta-barrel" evidence="14">
    <location>
        <begin position="259"/>
        <end position="632"/>
    </location>
</feature>
<keyword evidence="6" id="KW-0408">Iron</keyword>
<keyword evidence="8 12" id="KW-0798">TonB box</keyword>
<keyword evidence="5 11" id="KW-0812">Transmembrane</keyword>
<dbReference type="Gene3D" id="2.40.170.20">
    <property type="entry name" value="TonB-dependent receptor, beta-barrel domain"/>
    <property type="match status" value="1"/>
</dbReference>